<dbReference type="PANTHER" id="PTHR31210:SF43">
    <property type="entry name" value="STORAGE PROTEIN-RELATED"/>
    <property type="match status" value="1"/>
</dbReference>
<protein>
    <submittedName>
        <fullName evidence="2">Uncharacterized protein</fullName>
    </submittedName>
</protein>
<dbReference type="AlphaFoldDB" id="W7U6L3"/>
<feature type="compositionally biased region" description="Basic and acidic residues" evidence="1">
    <location>
        <begin position="49"/>
        <end position="61"/>
    </location>
</feature>
<gene>
    <name evidence="2" type="ORF">Naga_100166g3</name>
</gene>
<keyword evidence="3" id="KW-1185">Reference proteome</keyword>
<feature type="compositionally biased region" description="Low complexity" evidence="1">
    <location>
        <begin position="88"/>
        <end position="104"/>
    </location>
</feature>
<name>W7U6L3_9STRA</name>
<reference evidence="2 3" key="1">
    <citation type="journal article" date="2014" name="Mol. Plant">
        <title>Chromosome Scale Genome Assembly and Transcriptome Profiling of Nannochloropsis gaditana in Nitrogen Depletion.</title>
        <authorList>
            <person name="Corteggiani Carpinelli E."/>
            <person name="Telatin A."/>
            <person name="Vitulo N."/>
            <person name="Forcato C."/>
            <person name="D'Angelo M."/>
            <person name="Schiavon R."/>
            <person name="Vezzi A."/>
            <person name="Giacometti G.M."/>
            <person name="Morosinotto T."/>
            <person name="Valle G."/>
        </authorList>
    </citation>
    <scope>NUCLEOTIDE SEQUENCE [LARGE SCALE GENOMIC DNA]</scope>
    <source>
        <strain evidence="2 3">B-31</strain>
    </source>
</reference>
<dbReference type="EMBL" id="AZIL01000310">
    <property type="protein sequence ID" value="EWM28424.1"/>
    <property type="molecule type" value="Genomic_DNA"/>
</dbReference>
<dbReference type="PANTHER" id="PTHR31210">
    <property type="entry name" value="OS06G0731900 PROTEIN"/>
    <property type="match status" value="1"/>
</dbReference>
<organism evidence="2 3">
    <name type="scientific">Nannochloropsis gaditana</name>
    <dbReference type="NCBI Taxonomy" id="72520"/>
    <lineage>
        <taxon>Eukaryota</taxon>
        <taxon>Sar</taxon>
        <taxon>Stramenopiles</taxon>
        <taxon>Ochrophyta</taxon>
        <taxon>Eustigmatophyceae</taxon>
        <taxon>Eustigmatales</taxon>
        <taxon>Monodopsidaceae</taxon>
        <taxon>Nannochloropsis</taxon>
    </lineage>
</organism>
<dbReference type="OrthoDB" id="9985979at2759"/>
<dbReference type="InterPro" id="IPR007877">
    <property type="entry name" value="DUF707"/>
</dbReference>
<dbReference type="Proteomes" id="UP000019335">
    <property type="component" value="Chromosome 4"/>
</dbReference>
<proteinExistence type="predicted"/>
<comment type="caution">
    <text evidence="2">The sequence shown here is derived from an EMBL/GenBank/DDBJ whole genome shotgun (WGS) entry which is preliminary data.</text>
</comment>
<sequence length="464" mass="53461">MPAYAFPCFFPSLQKDTPALQHPPQTRIITEKELWEEASKAYHRGLQAGREESRNKNHTRESTANSQVDGVDKSLSSVDAVPRKTADPNSSSSDPSHSPCSSVPLREPCPSYPAIPSSKPHLGRRRPGECVGPRGSVWDERGFNYFPNRDMFFPYEEEDSSFRSLVIFTAGRSAMENIDNLVRSWGFEHFDYVLMHYDDSSSEWNRFDWYKHAVAITGQQQAKFWFYKRFATPWLVRGYRYVHFVDSDAGSPPSRPFNLTQYENFLSDHGLLIAQPAIIKAGRSSDHDVCREHNDTLYRVTSVVENGPLYSVSQEAYACYWEMIDADAVSGWGPDACWCQYLHEVCGYPVESVCSVIDVFPIEHLNGKTASESSYRGKKYYEYGFKEWERYGKRMDKLLRSPFQRSAAQFRTFRSLPLPAERWVDGVSKPVIDVRERRKMQEEARRAKDARLLAQTRKQAIRRS</sequence>
<dbReference type="Pfam" id="PF05212">
    <property type="entry name" value="DUF707"/>
    <property type="match status" value="1"/>
</dbReference>
<evidence type="ECO:0000256" key="1">
    <source>
        <dbReference type="SAM" id="MobiDB-lite"/>
    </source>
</evidence>
<evidence type="ECO:0000313" key="3">
    <source>
        <dbReference type="Proteomes" id="UP000019335"/>
    </source>
</evidence>
<evidence type="ECO:0000313" key="2">
    <source>
        <dbReference type="EMBL" id="EWM28424.1"/>
    </source>
</evidence>
<accession>W7U6L3</accession>
<feature type="region of interest" description="Disordered" evidence="1">
    <location>
        <begin position="40"/>
        <end position="131"/>
    </location>
</feature>